<name>A0AAU9U577_EUPED</name>
<gene>
    <name evidence="1" type="ORF">EEDITHA_LOCUS10223</name>
</gene>
<evidence type="ECO:0000313" key="1">
    <source>
        <dbReference type="EMBL" id="CAH2094681.1"/>
    </source>
</evidence>
<dbReference type="PANTHER" id="PTHR45913">
    <property type="entry name" value="EPM2A-INTERACTING PROTEIN 1"/>
    <property type="match status" value="1"/>
</dbReference>
<dbReference type="PANTHER" id="PTHR45913:SF21">
    <property type="entry name" value="DUF4371 DOMAIN-CONTAINING PROTEIN"/>
    <property type="match status" value="1"/>
</dbReference>
<proteinExistence type="predicted"/>
<dbReference type="EMBL" id="CAKOGL010000014">
    <property type="protein sequence ID" value="CAH2094681.1"/>
    <property type="molecule type" value="Genomic_DNA"/>
</dbReference>
<sequence length="161" mass="18416">MTGWLRTEKFEALKRGVKSQQSLFTKANTEQEFATRASFRVGLEIEKCGKPFTDREIIKECLIALAEEIFPEKVTLYKVLGIQGLDESTEVSDSDTALVLIFIRGVDKSYEVYEELLDVDSIHDTTTRADIFKGVENAINKKPSMEKLEISCNSWRQKNVW</sequence>
<keyword evidence="2" id="KW-1185">Reference proteome</keyword>
<comment type="caution">
    <text evidence="1">The sequence shown here is derived from an EMBL/GenBank/DDBJ whole genome shotgun (WGS) entry which is preliminary data.</text>
</comment>
<dbReference type="Proteomes" id="UP001153954">
    <property type="component" value="Unassembled WGS sequence"/>
</dbReference>
<dbReference type="AlphaFoldDB" id="A0AAU9U577"/>
<protein>
    <submittedName>
        <fullName evidence="1">Uncharacterized protein</fullName>
    </submittedName>
</protein>
<organism evidence="1 2">
    <name type="scientific">Euphydryas editha</name>
    <name type="common">Edith's checkerspot</name>
    <dbReference type="NCBI Taxonomy" id="104508"/>
    <lineage>
        <taxon>Eukaryota</taxon>
        <taxon>Metazoa</taxon>
        <taxon>Ecdysozoa</taxon>
        <taxon>Arthropoda</taxon>
        <taxon>Hexapoda</taxon>
        <taxon>Insecta</taxon>
        <taxon>Pterygota</taxon>
        <taxon>Neoptera</taxon>
        <taxon>Endopterygota</taxon>
        <taxon>Lepidoptera</taxon>
        <taxon>Glossata</taxon>
        <taxon>Ditrysia</taxon>
        <taxon>Papilionoidea</taxon>
        <taxon>Nymphalidae</taxon>
        <taxon>Nymphalinae</taxon>
        <taxon>Euphydryas</taxon>
    </lineage>
</organism>
<reference evidence="1" key="1">
    <citation type="submission" date="2022-03" db="EMBL/GenBank/DDBJ databases">
        <authorList>
            <person name="Tunstrom K."/>
        </authorList>
    </citation>
    <scope>NUCLEOTIDE SEQUENCE</scope>
</reference>
<accession>A0AAU9U577</accession>
<evidence type="ECO:0000313" key="2">
    <source>
        <dbReference type="Proteomes" id="UP001153954"/>
    </source>
</evidence>